<evidence type="ECO:0000313" key="15">
    <source>
        <dbReference type="Proteomes" id="UP000070355"/>
    </source>
</evidence>
<dbReference type="Proteomes" id="UP000070355">
    <property type="component" value="Unassembled WGS sequence"/>
</dbReference>
<dbReference type="STRING" id="1379.HMPREF3186_01551"/>
<feature type="binding site" evidence="9">
    <location>
        <position position="252"/>
    </location>
    <ligand>
        <name>NAD(+)</name>
        <dbReference type="ChEBI" id="CHEBI:57540"/>
    </ligand>
</feature>
<feature type="disulfide bond" description="Redox-active" evidence="10">
    <location>
        <begin position="43"/>
        <end position="48"/>
    </location>
</feature>
<evidence type="ECO:0000313" key="14">
    <source>
        <dbReference type="EMBL" id="KXB57906.1"/>
    </source>
</evidence>
<evidence type="ECO:0000256" key="9">
    <source>
        <dbReference type="PIRSR" id="PIRSR000350-3"/>
    </source>
</evidence>
<keyword evidence="5 11" id="KW-0560">Oxidoreductase</keyword>
<dbReference type="InterPro" id="IPR012999">
    <property type="entry name" value="Pyr_OxRdtase_I_AS"/>
</dbReference>
<keyword evidence="6" id="KW-1015">Disulfide bond</keyword>
<feature type="binding site" evidence="9">
    <location>
        <begin position="165"/>
        <end position="172"/>
    </location>
    <ligand>
        <name>NAD(+)</name>
        <dbReference type="ChEBI" id="CHEBI:57540"/>
    </ligand>
</feature>
<dbReference type="Gene3D" id="3.30.390.30">
    <property type="match status" value="1"/>
</dbReference>
<feature type="domain" description="FAD/NAD(P)-binding" evidence="13">
    <location>
        <begin position="4"/>
        <end position="304"/>
    </location>
</feature>
<feature type="domain" description="Pyridine nucleotide-disulphide oxidoreductase dimerisation" evidence="12">
    <location>
        <begin position="329"/>
        <end position="435"/>
    </location>
</feature>
<comment type="caution">
    <text evidence="14">The sequence shown here is derived from an EMBL/GenBank/DDBJ whole genome shotgun (WGS) entry which is preliminary data.</text>
</comment>
<evidence type="ECO:0000256" key="5">
    <source>
        <dbReference type="ARBA" id="ARBA00023002"/>
    </source>
</evidence>
<dbReference type="InterPro" id="IPR023753">
    <property type="entry name" value="FAD/NAD-binding_dom"/>
</dbReference>
<dbReference type="AlphaFoldDB" id="A0A133ZR64"/>
<dbReference type="GO" id="GO:0050660">
    <property type="term" value="F:flavin adenine dinucleotide binding"/>
    <property type="evidence" value="ECO:0007669"/>
    <property type="project" value="TreeGrafter"/>
</dbReference>
<proteinExistence type="inferred from homology"/>
<dbReference type="PANTHER" id="PTHR43014">
    <property type="entry name" value="MERCURIC REDUCTASE"/>
    <property type="match status" value="1"/>
</dbReference>
<dbReference type="InterPro" id="IPR004099">
    <property type="entry name" value="Pyr_nucl-diS_OxRdtase_dimer"/>
</dbReference>
<name>A0A133ZR64_9BACL</name>
<keyword evidence="9" id="KW-0520">NAD</keyword>
<dbReference type="SUPFAM" id="SSF51905">
    <property type="entry name" value="FAD/NAD(P)-binding domain"/>
    <property type="match status" value="1"/>
</dbReference>
<comment type="similarity">
    <text evidence="1 11">Belongs to the class-I pyridine nucleotide-disulfide oxidoreductase family.</text>
</comment>
<feature type="binding site" evidence="9">
    <location>
        <position position="293"/>
    </location>
    <ligand>
        <name>FAD</name>
        <dbReference type="ChEBI" id="CHEBI:57692"/>
    </ligand>
</feature>
<evidence type="ECO:0000256" key="2">
    <source>
        <dbReference type="ARBA" id="ARBA00022630"/>
    </source>
</evidence>
<dbReference type="PRINTS" id="PR00411">
    <property type="entry name" value="PNDRDTASEI"/>
</dbReference>
<evidence type="ECO:0000256" key="10">
    <source>
        <dbReference type="PIRSR" id="PIRSR000350-4"/>
    </source>
</evidence>
<dbReference type="EMBL" id="LSDC01000112">
    <property type="protein sequence ID" value="KXB57906.1"/>
    <property type="molecule type" value="Genomic_DNA"/>
</dbReference>
<dbReference type="SUPFAM" id="SSF55424">
    <property type="entry name" value="FAD/NAD-linked reductases, dimerisation (C-terminal) domain"/>
    <property type="match status" value="1"/>
</dbReference>
<keyword evidence="4" id="KW-0521">NADP</keyword>
<keyword evidence="7 11" id="KW-0676">Redox-active center</keyword>
<dbReference type="PANTHER" id="PTHR43014:SF4">
    <property type="entry name" value="PYRIDINE NUCLEOTIDE-DISULFIDE OXIDOREDUCTASE RCLA-RELATED"/>
    <property type="match status" value="1"/>
</dbReference>
<dbReference type="PIRSF" id="PIRSF000350">
    <property type="entry name" value="Mercury_reductase_MerA"/>
    <property type="match status" value="1"/>
</dbReference>
<evidence type="ECO:0000259" key="13">
    <source>
        <dbReference type="Pfam" id="PF07992"/>
    </source>
</evidence>
<sequence length="441" mass="47714">MVKYDLLVVGFGKAGKTLAATFAKEGKKVAVVEESSAMYGGTCINIGCIPTKTLIVAADNKKDFVEAKATRDAVVSKLNAKNFAMLDSSPNIDVYTAHAKFVSNKVVEISANGETKQLEGEIVVINTGAKNNVLPIPGLTTSKNVYDSTEFQQLEKAPKTLGIIGGGNIGLEFANLYARLGVKVTVIDFAPGILGREDKDIAELAQGYLEEAGIEFKLGTATKEIRNNGELVVVDTEKYGPLEFEAVLHATGRRANTEGLGLENTDIELRPNGTIVVDEFCQTAVENVFAVGDVNGGLQFTYVSLDDFRVVNGYLHGNKEYTTADRKNVPYSTFISPALSHVGLHKEEAEAAYPNVAVASLPVANMPRGAVNQDPRGLFRVTVDKDTNLILGATLFGKNSEEIINLIKMAIDNKIPYTYIRDQIFTHPTMAENLNDVFKLI</sequence>
<evidence type="ECO:0000256" key="3">
    <source>
        <dbReference type="ARBA" id="ARBA00022827"/>
    </source>
</evidence>
<dbReference type="Gene3D" id="3.50.50.60">
    <property type="entry name" value="FAD/NAD(P)-binding domain"/>
    <property type="match status" value="2"/>
</dbReference>
<dbReference type="GO" id="GO:0003955">
    <property type="term" value="F:NAD(P)H dehydrogenase (quinone) activity"/>
    <property type="evidence" value="ECO:0007669"/>
    <property type="project" value="TreeGrafter"/>
</dbReference>
<dbReference type="OrthoDB" id="9800167at2"/>
<evidence type="ECO:0000256" key="7">
    <source>
        <dbReference type="ARBA" id="ARBA00023284"/>
    </source>
</evidence>
<comment type="cofactor">
    <cofactor evidence="9">
        <name>FAD</name>
        <dbReference type="ChEBI" id="CHEBI:57692"/>
    </cofactor>
    <text evidence="9">Binds 1 FAD per subunit.</text>
</comment>
<evidence type="ECO:0000256" key="6">
    <source>
        <dbReference type="ARBA" id="ARBA00023157"/>
    </source>
</evidence>
<reference evidence="15" key="1">
    <citation type="submission" date="2016-01" db="EMBL/GenBank/DDBJ databases">
        <authorList>
            <person name="Mitreva M."/>
            <person name="Pepin K.H."/>
            <person name="Mihindukulasuriya K.A."/>
            <person name="Fulton R."/>
            <person name="Fronick C."/>
            <person name="O'Laughlin M."/>
            <person name="Miner T."/>
            <person name="Herter B."/>
            <person name="Rosa B.A."/>
            <person name="Cordes M."/>
            <person name="Tomlinson C."/>
            <person name="Wollam A."/>
            <person name="Palsikar V.B."/>
            <person name="Mardis E.R."/>
            <person name="Wilson R.K."/>
        </authorList>
    </citation>
    <scope>NUCLEOTIDE SEQUENCE [LARGE SCALE GENOMIC DNA]</scope>
    <source>
        <strain evidence="15">DNF01167</strain>
    </source>
</reference>
<dbReference type="InterPro" id="IPR016156">
    <property type="entry name" value="FAD/NAD-linked_Rdtase_dimer_sf"/>
</dbReference>
<evidence type="ECO:0000256" key="8">
    <source>
        <dbReference type="PIRSR" id="PIRSR000350-2"/>
    </source>
</evidence>
<accession>A0A133ZR64</accession>
<dbReference type="PRINTS" id="PR00368">
    <property type="entry name" value="FADPNR"/>
</dbReference>
<dbReference type="Pfam" id="PF02852">
    <property type="entry name" value="Pyr_redox_dim"/>
    <property type="match status" value="1"/>
</dbReference>
<dbReference type="PROSITE" id="PS00076">
    <property type="entry name" value="PYRIDINE_REDOX_1"/>
    <property type="match status" value="1"/>
</dbReference>
<evidence type="ECO:0000256" key="11">
    <source>
        <dbReference type="RuleBase" id="RU003691"/>
    </source>
</evidence>
<evidence type="ECO:0000256" key="4">
    <source>
        <dbReference type="ARBA" id="ARBA00022857"/>
    </source>
</evidence>
<evidence type="ECO:0000256" key="1">
    <source>
        <dbReference type="ARBA" id="ARBA00007532"/>
    </source>
</evidence>
<dbReference type="InterPro" id="IPR001100">
    <property type="entry name" value="Pyr_nuc-diS_OxRdtase"/>
</dbReference>
<dbReference type="Pfam" id="PF07992">
    <property type="entry name" value="Pyr_redox_2"/>
    <property type="match status" value="1"/>
</dbReference>
<dbReference type="NCBIfam" id="NF005572">
    <property type="entry name" value="PRK07251.1"/>
    <property type="match status" value="1"/>
</dbReference>
<organism evidence="14 15">
    <name type="scientific">Gemella haemolysans</name>
    <dbReference type="NCBI Taxonomy" id="1379"/>
    <lineage>
        <taxon>Bacteria</taxon>
        <taxon>Bacillati</taxon>
        <taxon>Bacillota</taxon>
        <taxon>Bacilli</taxon>
        <taxon>Bacillales</taxon>
        <taxon>Gemellaceae</taxon>
        <taxon>Gemella</taxon>
    </lineage>
</organism>
<dbReference type="PATRIC" id="fig|1379.3.peg.1540"/>
<feature type="binding site" evidence="9">
    <location>
        <position position="52"/>
    </location>
    <ligand>
        <name>FAD</name>
        <dbReference type="ChEBI" id="CHEBI:57692"/>
    </ligand>
</feature>
<dbReference type="GO" id="GO:0016668">
    <property type="term" value="F:oxidoreductase activity, acting on a sulfur group of donors, NAD(P) as acceptor"/>
    <property type="evidence" value="ECO:0007669"/>
    <property type="project" value="InterPro"/>
</dbReference>
<keyword evidence="9" id="KW-0547">Nucleotide-binding</keyword>
<keyword evidence="3 9" id="KW-0274">FAD</keyword>
<gene>
    <name evidence="14" type="ORF">HMPREF3186_01551</name>
</gene>
<keyword evidence="2 11" id="KW-0285">Flavoprotein</keyword>
<dbReference type="FunFam" id="3.30.390.30:FF:000001">
    <property type="entry name" value="Dihydrolipoyl dehydrogenase"/>
    <property type="match status" value="1"/>
</dbReference>
<feature type="active site" description="Proton acceptor" evidence="8">
    <location>
        <position position="427"/>
    </location>
</feature>
<protein>
    <submittedName>
        <fullName evidence="14">Pyridine nucleotide-disulfide oxidoreductase</fullName>
    </submittedName>
</protein>
<evidence type="ECO:0000259" key="12">
    <source>
        <dbReference type="Pfam" id="PF02852"/>
    </source>
</evidence>
<dbReference type="RefSeq" id="WP_060914615.1">
    <property type="nucleotide sequence ID" value="NZ_KQ959989.1"/>
</dbReference>
<dbReference type="InterPro" id="IPR036188">
    <property type="entry name" value="FAD/NAD-bd_sf"/>
</dbReference>